<keyword evidence="3" id="KW-1185">Reference proteome</keyword>
<keyword evidence="1" id="KW-0732">Signal</keyword>
<proteinExistence type="predicted"/>
<sequence length="297" mass="31326" precursor="true">MKEKSCSFKFLAASAMVMFLLPQAFASFSFSGSNGIWSGSNYQSVSSWSQVSSDDKIAVGYTDQGSLEGDGGSVESLNRIYVGHNHYGELSLSGEGTTLNVNGSENLSVGMGASGLIEVLSGAALNTNHNLVIGDGDLGEMTINNGTVNCTNHLIFNYKDNSDNSSITITNGGSLTSNTYLYTVNNTANLTIEDGSASFENIYAAGSSVTNVNIGLEGSIYLAGGGDSIDSFIEAISKDSNASFELKLWNDGAYVSYSSLQENTDYFVSDGMITVPEPCSIMLFSLGGMLLRRKTAV</sequence>
<gene>
    <name evidence="2" type="ORF">L21SP3_01079</name>
</gene>
<protein>
    <recommendedName>
        <fullName evidence="4">PEP-CTERM protein-sorting domain-containing protein</fullName>
    </recommendedName>
</protein>
<dbReference type="AlphaFoldDB" id="A0A1Q2HPV2"/>
<organism evidence="2 3">
    <name type="scientific">Sedimentisphaera cyanobacteriorum</name>
    <dbReference type="NCBI Taxonomy" id="1940790"/>
    <lineage>
        <taxon>Bacteria</taxon>
        <taxon>Pseudomonadati</taxon>
        <taxon>Planctomycetota</taxon>
        <taxon>Phycisphaerae</taxon>
        <taxon>Sedimentisphaerales</taxon>
        <taxon>Sedimentisphaeraceae</taxon>
        <taxon>Sedimentisphaera</taxon>
    </lineage>
</organism>
<name>A0A1Q2HPV2_9BACT</name>
<accession>A0A1Q2HPV2</accession>
<feature type="chain" id="PRO_5012862897" description="PEP-CTERM protein-sorting domain-containing protein" evidence="1">
    <location>
        <begin position="27"/>
        <end position="297"/>
    </location>
</feature>
<dbReference type="KEGG" id="pbu:L21SP3_01079"/>
<dbReference type="RefSeq" id="WP_077539833.1">
    <property type="nucleotide sequence ID" value="NZ_CP019633.1"/>
</dbReference>
<evidence type="ECO:0000313" key="2">
    <source>
        <dbReference type="EMBL" id="AQQ09276.1"/>
    </source>
</evidence>
<evidence type="ECO:0000313" key="3">
    <source>
        <dbReference type="Proteomes" id="UP000188273"/>
    </source>
</evidence>
<dbReference type="Proteomes" id="UP000188273">
    <property type="component" value="Chromosome"/>
</dbReference>
<dbReference type="OrthoDB" id="9867338at2"/>
<feature type="signal peptide" evidence="1">
    <location>
        <begin position="1"/>
        <end position="26"/>
    </location>
</feature>
<evidence type="ECO:0000256" key="1">
    <source>
        <dbReference type="SAM" id="SignalP"/>
    </source>
</evidence>
<dbReference type="EMBL" id="CP019633">
    <property type="protein sequence ID" value="AQQ09276.1"/>
    <property type="molecule type" value="Genomic_DNA"/>
</dbReference>
<reference evidence="3" key="1">
    <citation type="submission" date="2017-02" db="EMBL/GenBank/DDBJ databases">
        <title>Comparative genomics and description of representatives of a novel lineage of planctomycetes thriving in anoxic sediments.</title>
        <authorList>
            <person name="Spring S."/>
            <person name="Bunk B."/>
            <person name="Sproer C."/>
            <person name="Klenk H.-P."/>
        </authorList>
    </citation>
    <scope>NUCLEOTIDE SEQUENCE [LARGE SCALE GENOMIC DNA]</scope>
    <source>
        <strain evidence="3">L21-RPul-D3</strain>
    </source>
</reference>
<evidence type="ECO:0008006" key="4">
    <source>
        <dbReference type="Google" id="ProtNLM"/>
    </source>
</evidence>